<dbReference type="EMBL" id="JAAWWB010000035">
    <property type="protein sequence ID" value="KAG6740350.1"/>
    <property type="molecule type" value="Genomic_DNA"/>
</dbReference>
<protein>
    <recommendedName>
        <fullName evidence="4">Pentatricopeptide repeat-containing protein</fullName>
    </recommendedName>
</protein>
<gene>
    <name evidence="2" type="ORF">POTOM_055798</name>
</gene>
<accession>A0A8X7Y794</accession>
<evidence type="ECO:0000313" key="2">
    <source>
        <dbReference type="EMBL" id="KAG6740350.1"/>
    </source>
</evidence>
<feature type="repeat" description="PPR" evidence="1">
    <location>
        <begin position="77"/>
        <end position="111"/>
    </location>
</feature>
<name>A0A8X7Y794_POPTO</name>
<dbReference type="GO" id="GO:0009451">
    <property type="term" value="P:RNA modification"/>
    <property type="evidence" value="ECO:0007669"/>
    <property type="project" value="InterPro"/>
</dbReference>
<dbReference type="NCBIfam" id="TIGR00756">
    <property type="entry name" value="PPR"/>
    <property type="match status" value="1"/>
</dbReference>
<proteinExistence type="predicted"/>
<evidence type="ECO:0000256" key="1">
    <source>
        <dbReference type="PROSITE-ProRule" id="PRU00708"/>
    </source>
</evidence>
<dbReference type="OrthoDB" id="185373at2759"/>
<dbReference type="Pfam" id="PF01535">
    <property type="entry name" value="PPR"/>
    <property type="match status" value="1"/>
</dbReference>
<dbReference type="InterPro" id="IPR002885">
    <property type="entry name" value="PPR_rpt"/>
</dbReference>
<dbReference type="Proteomes" id="UP000886885">
    <property type="component" value="Chromosome 18A"/>
</dbReference>
<evidence type="ECO:0008006" key="4">
    <source>
        <dbReference type="Google" id="ProtNLM"/>
    </source>
</evidence>
<comment type="caution">
    <text evidence="2">The sequence shown here is derived from an EMBL/GenBank/DDBJ whole genome shotgun (WGS) entry which is preliminary data.</text>
</comment>
<sequence length="167" mass="18989">MSCLKEKIAPNKFTYPFVLKACNRIGDLNLGKSVHGLRFRFGDEVNVQKTLVRTCCCREEGGVEFPRKVLDEMCKLDSVSWSAMIGGYVQVRRSSDAISLFRELQIEGVCPDEIIMVSKSAELSKALIDMFAKCGDVDKKMYDWEKKTRIREAMGMNGMKKIPGHYF</sequence>
<dbReference type="GO" id="GO:0003723">
    <property type="term" value="F:RNA binding"/>
    <property type="evidence" value="ECO:0007669"/>
    <property type="project" value="InterPro"/>
</dbReference>
<keyword evidence="3" id="KW-1185">Reference proteome</keyword>
<reference evidence="2" key="1">
    <citation type="journal article" date="2020" name="bioRxiv">
        <title>Hybrid origin of Populus tomentosa Carr. identified through genome sequencing and phylogenomic analysis.</title>
        <authorList>
            <person name="An X."/>
            <person name="Gao K."/>
            <person name="Chen Z."/>
            <person name="Li J."/>
            <person name="Yang X."/>
            <person name="Yang X."/>
            <person name="Zhou J."/>
            <person name="Guo T."/>
            <person name="Zhao T."/>
            <person name="Huang S."/>
            <person name="Miao D."/>
            <person name="Khan W.U."/>
            <person name="Rao P."/>
            <person name="Ye M."/>
            <person name="Lei B."/>
            <person name="Liao W."/>
            <person name="Wang J."/>
            <person name="Ji L."/>
            <person name="Li Y."/>
            <person name="Guo B."/>
            <person name="Mustafa N.S."/>
            <person name="Li S."/>
            <person name="Yun Q."/>
            <person name="Keller S.R."/>
            <person name="Mao J."/>
            <person name="Zhang R."/>
            <person name="Strauss S.H."/>
        </authorList>
    </citation>
    <scope>NUCLEOTIDE SEQUENCE</scope>
    <source>
        <strain evidence="2">GM15</strain>
        <tissue evidence="2">Leaf</tissue>
    </source>
</reference>
<organism evidence="2 3">
    <name type="scientific">Populus tomentosa</name>
    <name type="common">Chinese white poplar</name>
    <dbReference type="NCBI Taxonomy" id="118781"/>
    <lineage>
        <taxon>Eukaryota</taxon>
        <taxon>Viridiplantae</taxon>
        <taxon>Streptophyta</taxon>
        <taxon>Embryophyta</taxon>
        <taxon>Tracheophyta</taxon>
        <taxon>Spermatophyta</taxon>
        <taxon>Magnoliopsida</taxon>
        <taxon>eudicotyledons</taxon>
        <taxon>Gunneridae</taxon>
        <taxon>Pentapetalae</taxon>
        <taxon>rosids</taxon>
        <taxon>fabids</taxon>
        <taxon>Malpighiales</taxon>
        <taxon>Salicaceae</taxon>
        <taxon>Saliceae</taxon>
        <taxon>Populus</taxon>
    </lineage>
</organism>
<dbReference type="PANTHER" id="PTHR47926">
    <property type="entry name" value="PENTATRICOPEPTIDE REPEAT-CONTAINING PROTEIN"/>
    <property type="match status" value="1"/>
</dbReference>
<dbReference type="InterPro" id="IPR046960">
    <property type="entry name" value="PPR_At4g14850-like_plant"/>
</dbReference>
<dbReference type="AlphaFoldDB" id="A0A8X7Y794"/>
<dbReference type="PROSITE" id="PS51375">
    <property type="entry name" value="PPR"/>
    <property type="match status" value="1"/>
</dbReference>
<evidence type="ECO:0000313" key="3">
    <source>
        <dbReference type="Proteomes" id="UP000886885"/>
    </source>
</evidence>